<dbReference type="InterPro" id="IPR048285">
    <property type="entry name" value="Integrin_alpha_Ig-like_2"/>
</dbReference>
<keyword evidence="18" id="KW-1185">Reference proteome</keyword>
<dbReference type="OrthoDB" id="5317514at2759"/>
<dbReference type="EMBL" id="VTPC01091297">
    <property type="protein sequence ID" value="KAF2878742.1"/>
    <property type="molecule type" value="Genomic_DNA"/>
</dbReference>
<dbReference type="Gene3D" id="2.60.40.1530">
    <property type="entry name" value="ntegrin, alpha v. Chain A, domain 4"/>
    <property type="match status" value="1"/>
</dbReference>
<evidence type="ECO:0000256" key="11">
    <source>
        <dbReference type="ARBA" id="ARBA00023180"/>
    </source>
</evidence>
<dbReference type="PANTHER" id="PTHR23220">
    <property type="entry name" value="INTEGRIN ALPHA"/>
    <property type="match status" value="1"/>
</dbReference>
<dbReference type="InterPro" id="IPR013649">
    <property type="entry name" value="Integrin_alpha_Ig-like_1"/>
</dbReference>
<dbReference type="GO" id="GO:0005178">
    <property type="term" value="F:integrin binding"/>
    <property type="evidence" value="ECO:0007669"/>
    <property type="project" value="TreeGrafter"/>
</dbReference>
<evidence type="ECO:0008006" key="19">
    <source>
        <dbReference type="Google" id="ProtNLM"/>
    </source>
</evidence>
<feature type="domain" description="Integrin alpha third immunoglobulin-like" evidence="16">
    <location>
        <begin position="669"/>
        <end position="937"/>
    </location>
</feature>
<dbReference type="Proteomes" id="UP000801492">
    <property type="component" value="Unassembled WGS sequence"/>
</dbReference>
<keyword evidence="10 13" id="KW-0675">Receptor</keyword>
<dbReference type="InterPro" id="IPR018184">
    <property type="entry name" value="Integrin_alpha_C_CS"/>
</dbReference>
<dbReference type="SUPFAM" id="SSF69318">
    <property type="entry name" value="Integrin alpha N-terminal domain"/>
    <property type="match status" value="1"/>
</dbReference>
<feature type="non-terminal residue" evidence="17">
    <location>
        <position position="1003"/>
    </location>
</feature>
<accession>A0A8K0FWX4</accession>
<comment type="subcellular location">
    <subcellularLocation>
        <location evidence="1 13">Membrane</location>
        <topology evidence="1 13">Single-pass type I membrane protein</topology>
    </subcellularLocation>
</comment>
<organism evidence="17 18">
    <name type="scientific">Ignelater luminosus</name>
    <name type="common">Cucubano</name>
    <name type="synonym">Pyrophorus luminosus</name>
    <dbReference type="NCBI Taxonomy" id="2038154"/>
    <lineage>
        <taxon>Eukaryota</taxon>
        <taxon>Metazoa</taxon>
        <taxon>Ecdysozoa</taxon>
        <taxon>Arthropoda</taxon>
        <taxon>Hexapoda</taxon>
        <taxon>Insecta</taxon>
        <taxon>Pterygota</taxon>
        <taxon>Neoptera</taxon>
        <taxon>Endopterygota</taxon>
        <taxon>Coleoptera</taxon>
        <taxon>Polyphaga</taxon>
        <taxon>Elateriformia</taxon>
        <taxon>Elateroidea</taxon>
        <taxon>Elateridae</taxon>
        <taxon>Agrypninae</taxon>
        <taxon>Pyrophorini</taxon>
        <taxon>Ignelater</taxon>
    </lineage>
</organism>
<keyword evidence="6 13" id="KW-0130">Cell adhesion</keyword>
<dbReference type="Gene3D" id="2.60.40.1460">
    <property type="entry name" value="Integrin domains. Chain A, domain 2"/>
    <property type="match status" value="1"/>
</dbReference>
<comment type="similarity">
    <text evidence="2 13">Belongs to the integrin alpha chain family.</text>
</comment>
<feature type="transmembrane region" description="Helical" evidence="13">
    <location>
        <begin position="950"/>
        <end position="972"/>
    </location>
</feature>
<dbReference type="InterPro" id="IPR000413">
    <property type="entry name" value="Integrin_alpha"/>
</dbReference>
<keyword evidence="8 13" id="KW-0401">Integrin</keyword>
<evidence type="ECO:0000313" key="18">
    <source>
        <dbReference type="Proteomes" id="UP000801492"/>
    </source>
</evidence>
<dbReference type="GO" id="GO:0008305">
    <property type="term" value="C:integrin complex"/>
    <property type="evidence" value="ECO:0007669"/>
    <property type="project" value="InterPro"/>
</dbReference>
<evidence type="ECO:0000256" key="6">
    <source>
        <dbReference type="ARBA" id="ARBA00022889"/>
    </source>
</evidence>
<sequence length="1003" mass="113454">ADFDYEDVIEKAPVQLRPPGNDEIKDNQWLGVNVRSQGPGGKVIVCAHRYIWSQNLNVNQHGLGLCYSLNNELEWEDQWEPCKGRPVAQEHQQFGYCQAGTSLALLSDGTALIGSPGPFTWRGTLFVLDIASDYLSRDKNVYLGPLNDKPEPINKYSYLGMSVAAGKFFYDHPVSYAAGAPRSHDHGQVYIFNKQRSESEMNISLIIDGEQFASNFGYELLAGDFNNDGFDDLLVAAPFYFSNDKGGGVYIYYNLRNCTTLNCKSDQVLRGILESYFGFSLTNLGDINHDGYADLAVGAPYEGDGAIYIYLGSKDGIVETYSQKIHPEWGGIKTLGYSLSGGMDMDNNGYPDLLAGAYDSDAVLLFRTRPIIDIQINVTGKELKNIDATAHGCAKDPHTTHKCFSFETCFTITSRQNNIDNVVIRCDIKEKGIARIWFKQDDPNIQHNYQTRHVPLQRNKRFYCQEETVYFLNGTRDFLTPVKFQINYTIANNEPHSPILNQTSLKKFEATFQKDCGDDDICQSNMIMNAKLILNQITENRYELSVGDLEEFQVEVNITNKGDPAYEAKVFFVFPLSIRFIDIVNKTRSFKCPKINETLISCDLGNPLRQNKPLTLQLRFETTDIANQSRANLENELKFVVFVNSTSEELSNQTKSEFTVLIHRKAEVKLNVAYFTKTVVYSGEVKGESEMKTFDDVGRIVWHSYQVQQLGPMPYVDLDVEILWPWQVGSNQPQGKWLLYLEDVNITDGKESDHCYVDPANAINILNLTKSTTEMPPPGIYNHTKTNENLTGNSFSRSQDHAYNITSENLLWDSFSNSENNQDSSYLSRLIRRRRSTNYVVPADTQPGPDGKNRKVVTMDCKTNTAKCISIYCKFSKFPKGKLSTIVIKSRLWNSTFVEDYSQIDWVRIISYGNLTIADSSINQLEPAVVLIQTNAYPDLSIQLEGQPPLWVIILAVVAGLLLLILLIFILWRVGFFKRNRIKDPTLSGNLTKQSEQETLLNK</sequence>
<keyword evidence="3 13" id="KW-0812">Transmembrane</keyword>
<evidence type="ECO:0000259" key="14">
    <source>
        <dbReference type="Pfam" id="PF08441"/>
    </source>
</evidence>
<dbReference type="InterPro" id="IPR013519">
    <property type="entry name" value="Int_alpha_beta-p"/>
</dbReference>
<dbReference type="Gene3D" id="2.60.40.1510">
    <property type="entry name" value="ntegrin, alpha v. Chain A, domain 3"/>
    <property type="match status" value="1"/>
</dbReference>
<keyword evidence="9 13" id="KW-0472">Membrane</keyword>
<dbReference type="Gene3D" id="1.20.5.930">
    <property type="entry name" value="Bicelle-embedded integrin alpha(iib) transmembrane segment"/>
    <property type="match status" value="1"/>
</dbReference>
<evidence type="ECO:0000256" key="8">
    <source>
        <dbReference type="ARBA" id="ARBA00023037"/>
    </source>
</evidence>
<dbReference type="InterPro" id="IPR048286">
    <property type="entry name" value="Integrin_alpha_Ig-like_3"/>
</dbReference>
<dbReference type="Pfam" id="PF20806">
    <property type="entry name" value="Integrin_A_Ig_3"/>
    <property type="match status" value="1"/>
</dbReference>
<dbReference type="SUPFAM" id="SSF69179">
    <property type="entry name" value="Integrin domains"/>
    <property type="match status" value="3"/>
</dbReference>
<dbReference type="GO" id="GO:0009897">
    <property type="term" value="C:external side of plasma membrane"/>
    <property type="evidence" value="ECO:0007669"/>
    <property type="project" value="TreeGrafter"/>
</dbReference>
<comment type="caution">
    <text evidence="17">The sequence shown here is derived from an EMBL/GenBank/DDBJ whole genome shotgun (WGS) entry which is preliminary data.</text>
</comment>
<dbReference type="Pfam" id="PF08441">
    <property type="entry name" value="Integrin_A_Ig_1"/>
    <property type="match status" value="1"/>
</dbReference>
<dbReference type="Pfam" id="PF20805">
    <property type="entry name" value="Integrin_A_Ig_2"/>
    <property type="match status" value="1"/>
</dbReference>
<dbReference type="GO" id="GO:0007160">
    <property type="term" value="P:cell-matrix adhesion"/>
    <property type="evidence" value="ECO:0007669"/>
    <property type="project" value="TreeGrafter"/>
</dbReference>
<evidence type="ECO:0000256" key="4">
    <source>
        <dbReference type="ARBA" id="ARBA00022729"/>
    </source>
</evidence>
<evidence type="ECO:0000256" key="10">
    <source>
        <dbReference type="ARBA" id="ARBA00023170"/>
    </source>
</evidence>
<feature type="repeat" description="FG-GAP" evidence="12">
    <location>
        <begin position="263"/>
        <end position="319"/>
    </location>
</feature>
<dbReference type="PRINTS" id="PR01185">
    <property type="entry name" value="INTEGRINA"/>
</dbReference>
<gene>
    <name evidence="17" type="ORF">ILUMI_27436</name>
</gene>
<dbReference type="SMART" id="SM00191">
    <property type="entry name" value="Int_alpha"/>
    <property type="match status" value="5"/>
</dbReference>
<evidence type="ECO:0000256" key="1">
    <source>
        <dbReference type="ARBA" id="ARBA00004479"/>
    </source>
</evidence>
<feature type="domain" description="Integrin alpha second immunoglobulin-like" evidence="15">
    <location>
        <begin position="516"/>
        <end position="660"/>
    </location>
</feature>
<dbReference type="PROSITE" id="PS00242">
    <property type="entry name" value="INTEGRIN_ALPHA"/>
    <property type="match status" value="1"/>
</dbReference>
<feature type="domain" description="Integrin alpha first immunoglubulin-like" evidence="14">
    <location>
        <begin position="368"/>
        <end position="515"/>
    </location>
</feature>
<evidence type="ECO:0000256" key="9">
    <source>
        <dbReference type="ARBA" id="ARBA00023136"/>
    </source>
</evidence>
<evidence type="ECO:0000256" key="13">
    <source>
        <dbReference type="RuleBase" id="RU003762"/>
    </source>
</evidence>
<feature type="repeat" description="FG-GAP" evidence="12">
    <location>
        <begin position="320"/>
        <end position="383"/>
    </location>
</feature>
<keyword evidence="7 13" id="KW-1133">Transmembrane helix</keyword>
<evidence type="ECO:0000256" key="12">
    <source>
        <dbReference type="PROSITE-ProRule" id="PRU00803"/>
    </source>
</evidence>
<evidence type="ECO:0000256" key="2">
    <source>
        <dbReference type="ARBA" id="ARBA00008054"/>
    </source>
</evidence>
<evidence type="ECO:0000256" key="5">
    <source>
        <dbReference type="ARBA" id="ARBA00022737"/>
    </source>
</evidence>
<dbReference type="InterPro" id="IPR028994">
    <property type="entry name" value="Integrin_alpha_N"/>
</dbReference>
<dbReference type="Pfam" id="PF01839">
    <property type="entry name" value="FG-GAP"/>
    <property type="match status" value="2"/>
</dbReference>
<feature type="repeat" description="FG-GAP" evidence="12">
    <location>
        <begin position="202"/>
        <end position="261"/>
    </location>
</feature>
<dbReference type="Gene3D" id="2.130.10.130">
    <property type="entry name" value="Integrin alpha, N-terminal"/>
    <property type="match status" value="1"/>
</dbReference>
<dbReference type="AlphaFoldDB" id="A0A8K0FWX4"/>
<keyword evidence="11" id="KW-0325">Glycoprotein</keyword>
<dbReference type="PROSITE" id="PS51470">
    <property type="entry name" value="FG_GAP"/>
    <property type="match status" value="3"/>
</dbReference>
<proteinExistence type="inferred from homology"/>
<dbReference type="InterPro" id="IPR013517">
    <property type="entry name" value="FG-GAP"/>
</dbReference>
<reference evidence="17" key="1">
    <citation type="submission" date="2019-08" db="EMBL/GenBank/DDBJ databases">
        <title>The genome of the North American firefly Photinus pyralis.</title>
        <authorList>
            <consortium name="Photinus pyralis genome working group"/>
            <person name="Fallon T.R."/>
            <person name="Sander Lower S.E."/>
            <person name="Weng J.-K."/>
        </authorList>
    </citation>
    <scope>NUCLEOTIDE SEQUENCE</scope>
    <source>
        <strain evidence="17">TRF0915ILg1</strain>
        <tissue evidence="17">Whole body</tissue>
    </source>
</reference>
<evidence type="ECO:0000256" key="7">
    <source>
        <dbReference type="ARBA" id="ARBA00022989"/>
    </source>
</evidence>
<dbReference type="PANTHER" id="PTHR23220:SF122">
    <property type="entry name" value="INTEGRIN ALPHA-PS1"/>
    <property type="match status" value="1"/>
</dbReference>
<evidence type="ECO:0000259" key="16">
    <source>
        <dbReference type="Pfam" id="PF20806"/>
    </source>
</evidence>
<dbReference type="InterPro" id="IPR032695">
    <property type="entry name" value="Integrin_dom_sf"/>
</dbReference>
<keyword evidence="5" id="KW-0677">Repeat</keyword>
<dbReference type="GO" id="GO:0007157">
    <property type="term" value="P:heterophilic cell-cell adhesion via plasma membrane cell adhesion molecules"/>
    <property type="evidence" value="ECO:0007669"/>
    <property type="project" value="UniProtKB-ARBA"/>
</dbReference>
<keyword evidence="4" id="KW-0732">Signal</keyword>
<name>A0A8K0FWX4_IGNLU</name>
<evidence type="ECO:0000313" key="17">
    <source>
        <dbReference type="EMBL" id="KAF2878742.1"/>
    </source>
</evidence>
<evidence type="ECO:0000256" key="3">
    <source>
        <dbReference type="ARBA" id="ARBA00022692"/>
    </source>
</evidence>
<dbReference type="GO" id="GO:0033627">
    <property type="term" value="P:cell adhesion mediated by integrin"/>
    <property type="evidence" value="ECO:0007669"/>
    <property type="project" value="TreeGrafter"/>
</dbReference>
<protein>
    <recommendedName>
        <fullName evidence="19">Integrin alpha-2 domain-containing protein</fullName>
    </recommendedName>
</protein>
<dbReference type="GO" id="GO:0007229">
    <property type="term" value="P:integrin-mediated signaling pathway"/>
    <property type="evidence" value="ECO:0007669"/>
    <property type="project" value="UniProtKB-KW"/>
</dbReference>
<dbReference type="GO" id="GO:0048513">
    <property type="term" value="P:animal organ development"/>
    <property type="evidence" value="ECO:0007669"/>
    <property type="project" value="UniProtKB-ARBA"/>
</dbReference>
<evidence type="ECO:0000259" key="15">
    <source>
        <dbReference type="Pfam" id="PF20805"/>
    </source>
</evidence>